<dbReference type="AlphaFoldDB" id="A0A6A6GXD4"/>
<reference evidence="2" key="1">
    <citation type="journal article" date="2020" name="Stud. Mycol.">
        <title>101 Dothideomycetes genomes: a test case for predicting lifestyles and emergence of pathogens.</title>
        <authorList>
            <person name="Haridas S."/>
            <person name="Albert R."/>
            <person name="Binder M."/>
            <person name="Bloem J."/>
            <person name="Labutti K."/>
            <person name="Salamov A."/>
            <person name="Andreopoulos B."/>
            <person name="Baker S."/>
            <person name="Barry K."/>
            <person name="Bills G."/>
            <person name="Bluhm B."/>
            <person name="Cannon C."/>
            <person name="Castanera R."/>
            <person name="Culley D."/>
            <person name="Daum C."/>
            <person name="Ezra D."/>
            <person name="Gonzalez J."/>
            <person name="Henrissat B."/>
            <person name="Kuo A."/>
            <person name="Liang C."/>
            <person name="Lipzen A."/>
            <person name="Lutzoni F."/>
            <person name="Magnuson J."/>
            <person name="Mondo S."/>
            <person name="Nolan M."/>
            <person name="Ohm R."/>
            <person name="Pangilinan J."/>
            <person name="Park H.-J."/>
            <person name="Ramirez L."/>
            <person name="Alfaro M."/>
            <person name="Sun H."/>
            <person name="Tritt A."/>
            <person name="Yoshinaga Y."/>
            <person name="Zwiers L.-H."/>
            <person name="Turgeon B."/>
            <person name="Goodwin S."/>
            <person name="Spatafora J."/>
            <person name="Crous P."/>
            <person name="Grigoriev I."/>
        </authorList>
    </citation>
    <scope>NUCLEOTIDE SEQUENCE</scope>
    <source>
        <strain evidence="2">Tuck. ex Michener</strain>
    </source>
</reference>
<name>A0A6A6GXD4_VIRVR</name>
<dbReference type="EMBL" id="ML991849">
    <property type="protein sequence ID" value="KAF2230003.1"/>
    <property type="molecule type" value="Genomic_DNA"/>
</dbReference>
<evidence type="ECO:0000259" key="1">
    <source>
        <dbReference type="Pfam" id="PF17107"/>
    </source>
</evidence>
<dbReference type="Proteomes" id="UP000800092">
    <property type="component" value="Unassembled WGS sequence"/>
</dbReference>
<evidence type="ECO:0000313" key="3">
    <source>
        <dbReference type="Proteomes" id="UP000800092"/>
    </source>
</evidence>
<proteinExistence type="predicted"/>
<keyword evidence="3" id="KW-1185">Reference proteome</keyword>
<feature type="domain" description="NACHT-NTPase and P-loop NTPases N-terminal" evidence="1">
    <location>
        <begin position="12"/>
        <end position="108"/>
    </location>
</feature>
<dbReference type="Pfam" id="PF17107">
    <property type="entry name" value="SesA"/>
    <property type="match status" value="1"/>
</dbReference>
<protein>
    <recommendedName>
        <fullName evidence="1">NACHT-NTPase and P-loop NTPases N-terminal domain-containing protein</fullName>
    </recommendedName>
</protein>
<gene>
    <name evidence="2" type="ORF">EV356DRAFT_454732</name>
</gene>
<organism evidence="2 3">
    <name type="scientific">Viridothelium virens</name>
    <name type="common">Speckled blister lichen</name>
    <name type="synonym">Trypethelium virens</name>
    <dbReference type="NCBI Taxonomy" id="1048519"/>
    <lineage>
        <taxon>Eukaryota</taxon>
        <taxon>Fungi</taxon>
        <taxon>Dikarya</taxon>
        <taxon>Ascomycota</taxon>
        <taxon>Pezizomycotina</taxon>
        <taxon>Dothideomycetes</taxon>
        <taxon>Dothideomycetes incertae sedis</taxon>
        <taxon>Trypetheliales</taxon>
        <taxon>Trypetheliaceae</taxon>
        <taxon>Viridothelium</taxon>
    </lineage>
</organism>
<dbReference type="InterPro" id="IPR031352">
    <property type="entry name" value="SesA"/>
</dbReference>
<sequence length="109" mass="12056">MAEAIAALGLAGSIVQMIDFSAKISTRLKEFQSSLTQNSNVFSDLYFELPLLNDTLAQLCTPVALSRLSVQNKQMLMLTVERCATQVELLDSLLERTLPKEGESSFSKR</sequence>
<dbReference type="OrthoDB" id="3200163at2759"/>
<evidence type="ECO:0000313" key="2">
    <source>
        <dbReference type="EMBL" id="KAF2230003.1"/>
    </source>
</evidence>
<accession>A0A6A6GXD4</accession>